<dbReference type="SUPFAM" id="SSF102588">
    <property type="entry name" value="LmbE-like"/>
    <property type="match status" value="1"/>
</dbReference>
<organism evidence="1 2">
    <name type="scientific">Candidatus Gottesmanbacteria bacterium RIFCSPHIGHO2_02_FULL_40_13</name>
    <dbReference type="NCBI Taxonomy" id="1798384"/>
    <lineage>
        <taxon>Bacteria</taxon>
        <taxon>Candidatus Gottesmaniibacteriota</taxon>
    </lineage>
</organism>
<comment type="caution">
    <text evidence="1">The sequence shown here is derived from an EMBL/GenBank/DDBJ whole genome shotgun (WGS) entry which is preliminary data.</text>
</comment>
<evidence type="ECO:0000313" key="1">
    <source>
        <dbReference type="EMBL" id="OGG22446.1"/>
    </source>
</evidence>
<gene>
    <name evidence="1" type="ORF">A3D03_03835</name>
</gene>
<protein>
    <recommendedName>
        <fullName evidence="3">GlcNAc-PI de-N-acetylase</fullName>
    </recommendedName>
</protein>
<dbReference type="STRING" id="1798384.A3D03_03835"/>
<dbReference type="AlphaFoldDB" id="A0A1F6ACY8"/>
<evidence type="ECO:0000313" key="2">
    <source>
        <dbReference type="Proteomes" id="UP000177092"/>
    </source>
</evidence>
<evidence type="ECO:0008006" key="3">
    <source>
        <dbReference type="Google" id="ProtNLM"/>
    </source>
</evidence>
<dbReference type="PANTHER" id="PTHR12993">
    <property type="entry name" value="N-ACETYLGLUCOSAMINYL-PHOSPHATIDYLINOSITOL DE-N-ACETYLASE-RELATED"/>
    <property type="match status" value="1"/>
</dbReference>
<dbReference type="Pfam" id="PF02585">
    <property type="entry name" value="PIG-L"/>
    <property type="match status" value="1"/>
</dbReference>
<proteinExistence type="predicted"/>
<dbReference type="GO" id="GO:0016811">
    <property type="term" value="F:hydrolase activity, acting on carbon-nitrogen (but not peptide) bonds, in linear amides"/>
    <property type="evidence" value="ECO:0007669"/>
    <property type="project" value="TreeGrafter"/>
</dbReference>
<dbReference type="InterPro" id="IPR024078">
    <property type="entry name" value="LmbE-like_dom_sf"/>
</dbReference>
<dbReference type="PANTHER" id="PTHR12993:SF11">
    <property type="entry name" value="N-ACETYLGLUCOSAMINYL-PHOSPHATIDYLINOSITOL DE-N-ACETYLASE"/>
    <property type="match status" value="1"/>
</dbReference>
<dbReference type="InterPro" id="IPR003737">
    <property type="entry name" value="GlcNAc_PI_deacetylase-related"/>
</dbReference>
<dbReference type="EMBL" id="MFJN01000002">
    <property type="protein sequence ID" value="OGG22446.1"/>
    <property type="molecule type" value="Genomic_DNA"/>
</dbReference>
<sequence>MHKLLVVTAHPDDEAFGPAGTIAKYADMGVEIHLLCATRGEAGQWSQKKGSRQKAKGKSFDRVEIRDEVKLHHVREKELLKSAKILGIQKVDFLDFIDGTLCSANYHNLAGKISKTINFFKPQVIMTMERLGVSGHLDHIAVSLTTTFAFLKSSYGNKLYYHCLPKENREKELDNYFIYFPEGYDQDEITTRIDWSKYWDRKVEAMEEHQSQKQDVERILKRIVKQKRIDNFILQHYRNLIPKFPEADLFDGIED</sequence>
<name>A0A1F6ACY8_9BACT</name>
<accession>A0A1F6ACY8</accession>
<dbReference type="Gene3D" id="3.40.50.10320">
    <property type="entry name" value="LmbE-like"/>
    <property type="match status" value="1"/>
</dbReference>
<dbReference type="Proteomes" id="UP000177092">
    <property type="component" value="Unassembled WGS sequence"/>
</dbReference>
<reference evidence="1 2" key="1">
    <citation type="journal article" date="2016" name="Nat. Commun.">
        <title>Thousands of microbial genomes shed light on interconnected biogeochemical processes in an aquifer system.</title>
        <authorList>
            <person name="Anantharaman K."/>
            <person name="Brown C.T."/>
            <person name="Hug L.A."/>
            <person name="Sharon I."/>
            <person name="Castelle C.J."/>
            <person name="Probst A.J."/>
            <person name="Thomas B.C."/>
            <person name="Singh A."/>
            <person name="Wilkins M.J."/>
            <person name="Karaoz U."/>
            <person name="Brodie E.L."/>
            <person name="Williams K.H."/>
            <person name="Hubbard S.S."/>
            <person name="Banfield J.F."/>
        </authorList>
    </citation>
    <scope>NUCLEOTIDE SEQUENCE [LARGE SCALE GENOMIC DNA]</scope>
</reference>